<evidence type="ECO:0000313" key="4">
    <source>
        <dbReference type="Proteomes" id="UP000094795"/>
    </source>
</evidence>
<feature type="transmembrane region" description="Helical" evidence="2">
    <location>
        <begin position="62"/>
        <end position="82"/>
    </location>
</feature>
<dbReference type="STRING" id="1480615.AWJ14_06110"/>
<dbReference type="InterPro" id="IPR009248">
    <property type="entry name" value="SbmA_BacA"/>
</dbReference>
<dbReference type="GO" id="GO:0016020">
    <property type="term" value="C:membrane"/>
    <property type="evidence" value="ECO:0007669"/>
    <property type="project" value="InterPro"/>
</dbReference>
<keyword evidence="2" id="KW-1133">Transmembrane helix</keyword>
<dbReference type="Proteomes" id="UP000094795">
    <property type="component" value="Unassembled WGS sequence"/>
</dbReference>
<evidence type="ECO:0000313" key="3">
    <source>
        <dbReference type="EMBL" id="OCW55560.1"/>
    </source>
</evidence>
<evidence type="ECO:0000256" key="2">
    <source>
        <dbReference type="SAM" id="Phobius"/>
    </source>
</evidence>
<protein>
    <submittedName>
        <fullName evidence="3">Microcin B17 transporter</fullName>
    </submittedName>
</protein>
<name>A0A1C1YQB2_9HYPH</name>
<feature type="transmembrane region" description="Helical" evidence="2">
    <location>
        <begin position="246"/>
        <end position="267"/>
    </location>
</feature>
<keyword evidence="2" id="KW-0812">Transmembrane</keyword>
<keyword evidence="4" id="KW-1185">Reference proteome</keyword>
<proteinExistence type="predicted"/>
<feature type="region of interest" description="Disordered" evidence="1">
    <location>
        <begin position="420"/>
        <end position="445"/>
    </location>
</feature>
<sequence>MFESFFPRPKLFFSSVLIWAALGILIWYTVGDAIGSALGFPLPTGEQEPVIGIAYFYTPEFLWFYVFYTVWTLLFAAFWFVYSPHKWQMWSILGSIFILFTTYFGVQVSVAINNWRRPFFDTFQEALKGDGSVTAWDLYSLTFLFAEIAFVSMGVFVVTRFFVSHYVFRWRTAMNDFYMERWPRVRHIEGASQRVQEDTMRFASIVEGLGVAFVNAIMTLVAFLPVLWGLSQYVTELPIVGEIPHALFVALIFWAIFGTALLSLVGIKLPGLEFRNQRVEAAYRKELVYGEDDPDRAQPPTVAELFNNVRKNYFRLYFHYMYFNIARGFYLQADNIYVDILLVPTIVAGKITLGIWQQILTAFGQVSNSFQFLINFDGQDLAPAIPLLSIYKRLRAFEAVFRGEELDEIDRKYLERQAAGIQPSPADPSPGAGGPERTQSFEEKQ</sequence>
<comment type="caution">
    <text evidence="3">The sequence shown here is derived from an EMBL/GenBank/DDBJ whole genome shotgun (WGS) entry which is preliminary data.</text>
</comment>
<dbReference type="EMBL" id="LQZT01000050">
    <property type="protein sequence ID" value="OCW55560.1"/>
    <property type="molecule type" value="Genomic_DNA"/>
</dbReference>
<reference evidence="3 4" key="1">
    <citation type="submission" date="2015-12" db="EMBL/GenBank/DDBJ databases">
        <authorList>
            <person name="Shamseldin A."/>
            <person name="Moawad H."/>
            <person name="Abd El-Rahim W.M."/>
            <person name="Sadowsky M.J."/>
        </authorList>
    </citation>
    <scope>NUCLEOTIDE SEQUENCE [LARGE SCALE GENOMIC DNA]</scope>
    <source>
        <strain evidence="3 4">JC234</strain>
    </source>
</reference>
<evidence type="ECO:0000256" key="1">
    <source>
        <dbReference type="SAM" id="MobiDB-lite"/>
    </source>
</evidence>
<keyword evidence="2" id="KW-0472">Membrane</keyword>
<dbReference type="GO" id="GO:1904680">
    <property type="term" value="F:peptide transmembrane transporter activity"/>
    <property type="evidence" value="ECO:0007669"/>
    <property type="project" value="InterPro"/>
</dbReference>
<dbReference type="NCBIfam" id="NF008306">
    <property type="entry name" value="PRK11098.1"/>
    <property type="match status" value="1"/>
</dbReference>
<feature type="transmembrane region" description="Helical" evidence="2">
    <location>
        <begin position="89"/>
        <end position="112"/>
    </location>
</feature>
<feature type="transmembrane region" description="Helical" evidence="2">
    <location>
        <begin position="138"/>
        <end position="163"/>
    </location>
</feature>
<feature type="transmembrane region" description="Helical" evidence="2">
    <location>
        <begin position="12"/>
        <end position="30"/>
    </location>
</feature>
<dbReference type="AlphaFoldDB" id="A0A1C1YQB2"/>
<organism evidence="3 4">
    <name type="scientific">Hoeflea olei</name>
    <dbReference type="NCBI Taxonomy" id="1480615"/>
    <lineage>
        <taxon>Bacteria</taxon>
        <taxon>Pseudomonadati</taxon>
        <taxon>Pseudomonadota</taxon>
        <taxon>Alphaproteobacteria</taxon>
        <taxon>Hyphomicrobiales</taxon>
        <taxon>Rhizobiaceae</taxon>
        <taxon>Hoeflea</taxon>
    </lineage>
</organism>
<dbReference type="GO" id="GO:0015833">
    <property type="term" value="P:peptide transport"/>
    <property type="evidence" value="ECO:0007669"/>
    <property type="project" value="InterPro"/>
</dbReference>
<dbReference type="OrthoDB" id="8233587at2"/>
<feature type="transmembrane region" description="Helical" evidence="2">
    <location>
        <begin position="202"/>
        <end position="226"/>
    </location>
</feature>
<dbReference type="Pfam" id="PF05992">
    <property type="entry name" value="SbmA_BacA"/>
    <property type="match status" value="1"/>
</dbReference>
<dbReference type="RefSeq" id="WP_066184415.1">
    <property type="nucleotide sequence ID" value="NZ_LQZT01000050.1"/>
</dbReference>
<accession>A0A1C1YQB2</accession>
<gene>
    <name evidence="3" type="ORF">AWJ14_06110</name>
</gene>